<keyword evidence="3" id="KW-1185">Reference proteome</keyword>
<dbReference type="AlphaFoldDB" id="A0ABD6APM5"/>
<comment type="caution">
    <text evidence="2">The sequence shown here is derived from an EMBL/GenBank/DDBJ whole genome shotgun (WGS) entry which is preliminary data.</text>
</comment>
<proteinExistence type="predicted"/>
<organism evidence="2 3">
    <name type="scientific">Halorubrum rutilum</name>
    <dbReference type="NCBI Taxonomy" id="1364933"/>
    <lineage>
        <taxon>Archaea</taxon>
        <taxon>Methanobacteriati</taxon>
        <taxon>Methanobacteriota</taxon>
        <taxon>Stenosarchaea group</taxon>
        <taxon>Halobacteria</taxon>
        <taxon>Halobacteriales</taxon>
        <taxon>Haloferacaceae</taxon>
        <taxon>Halorubrum</taxon>
    </lineage>
</organism>
<evidence type="ECO:0000256" key="1">
    <source>
        <dbReference type="SAM" id="Phobius"/>
    </source>
</evidence>
<feature type="transmembrane region" description="Helical" evidence="1">
    <location>
        <begin position="47"/>
        <end position="72"/>
    </location>
</feature>
<keyword evidence="1" id="KW-0472">Membrane</keyword>
<reference evidence="2 3" key="1">
    <citation type="journal article" date="2019" name="Int. J. Syst. Evol. Microbiol.">
        <title>The Global Catalogue of Microorganisms (GCM) 10K type strain sequencing project: providing services to taxonomists for standard genome sequencing and annotation.</title>
        <authorList>
            <consortium name="The Broad Institute Genomics Platform"/>
            <consortium name="The Broad Institute Genome Sequencing Center for Infectious Disease"/>
            <person name="Wu L."/>
            <person name="Ma J."/>
        </authorList>
    </citation>
    <scope>NUCLEOTIDE SEQUENCE [LARGE SCALE GENOMIC DNA]</scope>
    <source>
        <strain evidence="2 3">CGMCC 1.12554</strain>
    </source>
</reference>
<evidence type="ECO:0000313" key="2">
    <source>
        <dbReference type="EMBL" id="MFC7325304.1"/>
    </source>
</evidence>
<dbReference type="Proteomes" id="UP001596545">
    <property type="component" value="Unassembled WGS sequence"/>
</dbReference>
<dbReference type="RefSeq" id="WP_256408040.1">
    <property type="nucleotide sequence ID" value="NZ_JANHDN010000002.1"/>
</dbReference>
<dbReference type="Pfam" id="PF17647">
    <property type="entry name" value="DUF5518"/>
    <property type="match status" value="1"/>
</dbReference>
<sequence>MTGNTYLNALIGAVATVLLSFTGVSPVLGGAAAGYLEGGETSDGLRVGAISGAIASLPALGILLLFLFLVPVAPEPGVAIGGGAVVLGIVAVAFGFVMALSAVGGVIGTYAKREL</sequence>
<dbReference type="EMBL" id="JBHTBL010000011">
    <property type="protein sequence ID" value="MFC7325304.1"/>
    <property type="molecule type" value="Genomic_DNA"/>
</dbReference>
<protein>
    <submittedName>
        <fullName evidence="2">DUF5518 domain-containing protein</fullName>
    </submittedName>
</protein>
<keyword evidence="1" id="KW-0812">Transmembrane</keyword>
<evidence type="ECO:0000313" key="3">
    <source>
        <dbReference type="Proteomes" id="UP001596545"/>
    </source>
</evidence>
<gene>
    <name evidence="2" type="ORF">ACFQMF_12025</name>
</gene>
<feature type="transmembrane region" description="Helical" evidence="1">
    <location>
        <begin position="78"/>
        <end position="111"/>
    </location>
</feature>
<name>A0ABD6APM5_9EURY</name>
<accession>A0ABD6APM5</accession>
<feature type="transmembrane region" description="Helical" evidence="1">
    <location>
        <begin position="6"/>
        <end position="35"/>
    </location>
</feature>
<keyword evidence="1" id="KW-1133">Transmembrane helix</keyword>
<dbReference type="InterPro" id="IPR040493">
    <property type="entry name" value="DUF5518"/>
</dbReference>